<feature type="compositionally biased region" description="Basic and acidic residues" evidence="13">
    <location>
        <begin position="2454"/>
        <end position="2469"/>
    </location>
</feature>
<dbReference type="PROSITE" id="PS50157">
    <property type="entry name" value="ZINC_FINGER_C2H2_2"/>
    <property type="match status" value="11"/>
</dbReference>
<dbReference type="Gene3D" id="3.30.160.60">
    <property type="entry name" value="Classic Zinc Finger"/>
    <property type="match status" value="4"/>
</dbReference>
<evidence type="ECO:0000256" key="11">
    <source>
        <dbReference type="ARBA" id="ARBA00023242"/>
    </source>
</evidence>
<evidence type="ECO:0000256" key="6">
    <source>
        <dbReference type="ARBA" id="ARBA00022771"/>
    </source>
</evidence>
<feature type="domain" description="C2H2-type" evidence="14">
    <location>
        <begin position="2190"/>
        <end position="2215"/>
    </location>
</feature>
<feature type="compositionally biased region" description="Basic residues" evidence="13">
    <location>
        <begin position="1656"/>
        <end position="1668"/>
    </location>
</feature>
<keyword evidence="10" id="KW-0804">Transcription</keyword>
<dbReference type="GO" id="GO:0000981">
    <property type="term" value="F:DNA-binding transcription factor activity, RNA polymerase II-specific"/>
    <property type="evidence" value="ECO:0007669"/>
    <property type="project" value="TreeGrafter"/>
</dbReference>
<evidence type="ECO:0000256" key="3">
    <source>
        <dbReference type="ARBA" id="ARBA00022553"/>
    </source>
</evidence>
<feature type="region of interest" description="Disordered" evidence="13">
    <location>
        <begin position="2089"/>
        <end position="2124"/>
    </location>
</feature>
<evidence type="ECO:0000256" key="12">
    <source>
        <dbReference type="PROSITE-ProRule" id="PRU00042"/>
    </source>
</evidence>
<feature type="domain" description="C2H2-type" evidence="14">
    <location>
        <begin position="1979"/>
        <end position="2004"/>
    </location>
</feature>
<dbReference type="InterPro" id="IPR013087">
    <property type="entry name" value="Znf_C2H2_type"/>
</dbReference>
<keyword evidence="7" id="KW-0862">Zinc</keyword>
<dbReference type="InterPro" id="IPR058902">
    <property type="entry name" value="zf_C2H2_ZNF292/Rlf"/>
</dbReference>
<dbReference type="GO" id="GO:0003677">
    <property type="term" value="F:DNA binding"/>
    <property type="evidence" value="ECO:0007669"/>
    <property type="project" value="UniProtKB-KW"/>
</dbReference>
<keyword evidence="3" id="KW-0597">Phosphoprotein</keyword>
<evidence type="ECO:0000256" key="10">
    <source>
        <dbReference type="ARBA" id="ARBA00023163"/>
    </source>
</evidence>
<keyword evidence="6 12" id="KW-0863">Zinc-finger</keyword>
<protein>
    <submittedName>
        <fullName evidence="15">Zinc finger 292 isoform X1</fullName>
    </submittedName>
</protein>
<feature type="domain" description="C2H2-type" evidence="14">
    <location>
        <begin position="713"/>
        <end position="740"/>
    </location>
</feature>
<feature type="domain" description="C2H2-type" evidence="14">
    <location>
        <begin position="798"/>
        <end position="827"/>
    </location>
</feature>
<dbReference type="GO" id="GO:0005634">
    <property type="term" value="C:nucleus"/>
    <property type="evidence" value="ECO:0007669"/>
    <property type="project" value="UniProtKB-SubCell"/>
</dbReference>
<feature type="compositionally biased region" description="Polar residues" evidence="13">
    <location>
        <begin position="2554"/>
        <end position="2565"/>
    </location>
</feature>
<sequence length="2740" mass="307560">MADGEAERERSPVPDVSAEIPRLAERLQQLESRLRTDTGGGDDPVQAATDYCQRFCQALLEYAEKWKAPEDSLPLLEVYTVAIESYTKARPYLNSECENVAVVLERLALSCVELLLCLPHELPDDHWARFQYSIQDAHKTLVTNGSHGLSLLFSISQEAGVWKDPVLQKILNQDAQDPYLIDGYLLSEGPLLLEMRIKRLLKVCKVAPATSLAKICSDHPELSKRGHFKQMYLTCLCADSPNIRLIEEIAKVDCNDALDMICNLESDGDEKTSLILCAAFLSRQLQFGEMYCAWELTLFWSKLQRRVDPSIQVYLERCRQLSLLTKTVYHIFFLIKVIQSETEAAGLPTCIELCVRALRLESSETSPKVKISICKTISCLLPDDLEVKRACQLSEFLLEPTVDAYYAVEMLYNQPDQKYDEESLPVPNSLRCELLLVLKTRWPFDPEFWDWKTLKRQCLALMGEEASIVSSIDELNDHEVYDQVDNYPDISKAAPLNGLEFFDTSNVGAVKDEKEKKRRIKKLRERGCISERFRNWQAYMQYCVLCDKEFLGHRIVRHAQKHCKDGIYSCPICAKEYNTKESFVPHVTLHVKQSSKERLETMGSARRLPKMPKKAPLCKTKKPVVVSKQVRSIKKNSLYSEDFIVFKDDDSDDRNNQSDSLRTEKLVTFDEFPCPVHFCKKGFKYFKNLIAHVRGHKDCEEATRFLEIQSKKVICQYCRRQFVSLTHLNDHLQMHCGSHPYFCIQMKCKAAFDSYAELLTHRKEHRVFRARCVFPKCGRIFSAAYMLFDHEAQHYNTFTCKNYGCGKIYHTQLQLEKHLCEHAAEVVKQESNSDAEITDLPKTEANNERVDVKEESLPDCSTNSDLNPLSLQLEAAKDAPLNNNPNHIPTVLSEKTESLLPVTEKQTMHLQDNLPSPAVLPATNLPCPVLQSTSHSLDHSLELKNNVLPLPSLSDDSNNKIPTLNKGLSDILINRNKEIDACETKDLIETPEHPNTGTGDSRFQVFQECKVNTPNDSVMDETLSNNFSESKVKIEDHINSVMSFHTENQPPPLCENNLVMPGYEERVKSENALSLSLETSSLLSNVLPPVLSTTPVTPHPPVPPQRFKCKVESCTRIYNSVQSIGKHMKTTHPDHYADFKMERKNRKKLKAGSSAQNIPNEQTYQILTPADGSGSPTFQSPVQNASPSFHSPVQNTSPSFQSPVQNTSPSFQSQVQSSTPSFQSPLNNTANTNFCNQLQHIPNTVFPTHLESLVNPLLNSVESIITQGLSKNVADTLLGSEVGSLTNATLTSQLEDLAKVVLPLKFENGSDPFLPMPTENDPLPVLSSLSGSTMFSQLGSNTDHVLSGGEAANSVFLKDETDAETSFTKQVEGTDIEASFNLEKSSSMLSNTGENKTSGRTTRNRERKPKHSARAKCPAIIRDGKFICSRCFRVFTNPRSLGGHLSKRTVCKPHNEFDISHVPVTDGQAPVLASLMMSDSHKQTLPLPPQTFNPDITLKEEPFCPPISTSDSTPFLQSGLGHPNTPNFKSCLKKEVSLVNQKLESPNTVDHAKINFNMLSQNCMSENTISSPNLSSMITPHVVQTATTLDYSSNVVNNCVTEGSFPEEGCLKMDENGLCSNTVSNSPEDNNCISSPVGTSRVSVISGPQKSPATSAKKKSGGSKKKKKTADAPAADGASHELVKNILAALGNLPTSITGNSQVPSEMQPNFLAYGTELLENIAKHLNSADKQLFLAYINESLTANSEVQVSSQNAPASDKSDTLTFTNFTTDHKEQAELEIQTNCMEKPFNHSESDAHVVFPVNTQNVCSSLPQNQDIIDTVEATIDAVHNTDSASSPVGKMNIPVCSVSPTQEVNPKLDTEVLEIMDLVQKMQLVDSFIQEELATDPQPECPSVDSLPQTSSVIVPNPSLNISHEETEELSKPLIDKCIAKPFICQETDCSYCAMTKDALFKHYAKVHYYTQEKILEIKKHQLKFAPFRCVVPSCTKTFTRNSNLRAHCQTMHRFTTDQMVKLKIKRPYERKSLSEGVTDPILEMSPKMAEGEKDSELKTVPPLIIKREQESCQSKPILQAVQPSEVQNVSTVLKMPASDLQDVDSPQPEAKKGPKIRKKRKEKDLKRKKNLLKDTKPSNVLTSYKPYQCVHQGCTAAFTIQQNLILHYQAVHKSDLSKFSLEEDAKDDSENGLLPREFRCMETDCSRIFQEVASLIQHYVNFHEMIAEEIENVIAFIHIGQFKCDQHKCTSIFTTCAGYIEHLEAAHEIKMKQIKLDGDEMYKCDCEGCDRVYATRSNLLRHIFHKHNDKHKEHLLRPRKISLSDQESPEEKHQKEKHKVPKLKLEVEGAEVPKSKRAKGNSLEKDSKGVKGQEKPGPLSLKYGRHTYLLKPKDVALAECTENLAKQYPCMVRGCKSVVTSEFNIMRHYKCHKLSRAFILKHKKALVVCKRRVQAKPHTGSPKHEPTEDTAKTEVQKEVSPPQAVAMPSLIESSDESTISTSQQSETEKDEMDELAELFIAKLSNEESTGSDSQAKTQSLANNDLQETSSCQSEPQRDASNLKRTNKQKSPTPNRKRKNDSSEEIPSVETCSTVSGEEIPSTELLLEEPPALDLSSFKPMGFEFSFLKFLEESAAKENKRVQSHHINEPETDFQPVEKKLRLSEEEDLLWDNFDTDTYLLFANPSHLPGLDSVKIVLDQSLNNYIDLIIKQLNELNPVVVLKRQEFSWDNSASVAKEQNLDIDEDADV</sequence>
<feature type="domain" description="C2H2-type" evidence="14">
    <location>
        <begin position="568"/>
        <end position="595"/>
    </location>
</feature>
<keyword evidence="11" id="KW-0539">Nucleus</keyword>
<evidence type="ECO:0000256" key="9">
    <source>
        <dbReference type="ARBA" id="ARBA00023125"/>
    </source>
</evidence>
<feature type="compositionally biased region" description="Basic and acidic residues" evidence="13">
    <location>
        <begin position="2354"/>
        <end position="2366"/>
    </location>
</feature>
<feature type="domain" description="C2H2-type" evidence="14">
    <location>
        <begin position="672"/>
        <end position="701"/>
    </location>
</feature>
<feature type="domain" description="C2H2-type" evidence="14">
    <location>
        <begin position="2274"/>
        <end position="2304"/>
    </location>
</feature>
<feature type="region of interest" description="Disordered" evidence="13">
    <location>
        <begin position="2445"/>
        <end position="2502"/>
    </location>
</feature>
<evidence type="ECO:0000256" key="4">
    <source>
        <dbReference type="ARBA" id="ARBA00022723"/>
    </source>
</evidence>
<dbReference type="EMBL" id="OW240913">
    <property type="protein sequence ID" value="CAH2249416.1"/>
    <property type="molecule type" value="Genomic_DNA"/>
</dbReference>
<feature type="region of interest" description="Disordered" evidence="13">
    <location>
        <begin position="1382"/>
        <end position="1415"/>
    </location>
</feature>
<dbReference type="Pfam" id="PF25420">
    <property type="entry name" value="zf-C2H2_ZN292"/>
    <property type="match status" value="1"/>
</dbReference>
<dbReference type="Proteomes" id="UP001295444">
    <property type="component" value="Chromosome 02"/>
</dbReference>
<dbReference type="InterPro" id="IPR052251">
    <property type="entry name" value="GH-ZnFinger_Regulators"/>
</dbReference>
<evidence type="ECO:0000256" key="8">
    <source>
        <dbReference type="ARBA" id="ARBA00023015"/>
    </source>
</evidence>
<dbReference type="Pfam" id="PF26218">
    <property type="entry name" value="zf_C2H2_ZNF292"/>
    <property type="match status" value="2"/>
</dbReference>
<feature type="compositionally biased region" description="Polar residues" evidence="13">
    <location>
        <begin position="1382"/>
        <end position="1401"/>
    </location>
</feature>
<feature type="compositionally biased region" description="Low complexity" evidence="13">
    <location>
        <begin position="2481"/>
        <end position="2497"/>
    </location>
</feature>
<feature type="region of interest" description="Disordered" evidence="13">
    <location>
        <begin position="2517"/>
        <end position="2598"/>
    </location>
</feature>
<feature type="compositionally biased region" description="Low complexity" evidence="13">
    <location>
        <begin position="2589"/>
        <end position="2598"/>
    </location>
</feature>
<proteinExistence type="inferred from homology"/>
<dbReference type="PROSITE" id="PS00028">
    <property type="entry name" value="ZINC_FINGER_C2H2_1"/>
    <property type="match status" value="12"/>
</dbReference>
<keyword evidence="9" id="KW-0238">DNA-binding</keyword>
<dbReference type="SUPFAM" id="SSF57667">
    <property type="entry name" value="beta-beta-alpha zinc fingers"/>
    <property type="match status" value="1"/>
</dbReference>
<organism evidence="15 16">
    <name type="scientific">Pelobates cultripes</name>
    <name type="common">Western spadefoot toad</name>
    <dbReference type="NCBI Taxonomy" id="61616"/>
    <lineage>
        <taxon>Eukaryota</taxon>
        <taxon>Metazoa</taxon>
        <taxon>Chordata</taxon>
        <taxon>Craniata</taxon>
        <taxon>Vertebrata</taxon>
        <taxon>Euteleostomi</taxon>
        <taxon>Amphibia</taxon>
        <taxon>Batrachia</taxon>
        <taxon>Anura</taxon>
        <taxon>Pelobatoidea</taxon>
        <taxon>Pelobatidae</taxon>
        <taxon>Pelobates</taxon>
    </lineage>
</organism>
<comment type="similarity">
    <text evidence="2">Belongs to the krueppel C2H2-type zinc-finger protein family.</text>
</comment>
<feature type="domain" description="C2H2-type" evidence="14">
    <location>
        <begin position="741"/>
        <end position="770"/>
    </location>
</feature>
<feature type="compositionally biased region" description="Basic residues" evidence="13">
    <location>
        <begin position="2105"/>
        <end position="2122"/>
    </location>
</feature>
<feature type="domain" description="C2H2-type" evidence="14">
    <location>
        <begin position="1426"/>
        <end position="1453"/>
    </location>
</feature>
<accession>A0AAD1RDE9</accession>
<feature type="compositionally biased region" description="Polar residues" evidence="13">
    <location>
        <begin position="1153"/>
        <end position="1166"/>
    </location>
</feature>
<reference evidence="15" key="1">
    <citation type="submission" date="2022-03" db="EMBL/GenBank/DDBJ databases">
        <authorList>
            <person name="Alioto T."/>
            <person name="Alioto T."/>
            <person name="Gomez Garrido J."/>
        </authorList>
    </citation>
    <scope>NUCLEOTIDE SEQUENCE</scope>
</reference>
<evidence type="ECO:0000256" key="7">
    <source>
        <dbReference type="ARBA" id="ARBA00022833"/>
    </source>
</evidence>
<name>A0AAD1RDE9_PELCU</name>
<feature type="compositionally biased region" description="Polar residues" evidence="13">
    <location>
        <begin position="1174"/>
        <end position="1224"/>
    </location>
</feature>
<keyword evidence="16" id="KW-1185">Reference proteome</keyword>
<feature type="region of interest" description="Disordered" evidence="13">
    <location>
        <begin position="1629"/>
        <end position="1677"/>
    </location>
</feature>
<evidence type="ECO:0000256" key="1">
    <source>
        <dbReference type="ARBA" id="ARBA00004123"/>
    </source>
</evidence>
<dbReference type="Pfam" id="PF25580">
    <property type="entry name" value="TPR_Rlf"/>
    <property type="match status" value="1"/>
</dbReference>
<evidence type="ECO:0000256" key="13">
    <source>
        <dbReference type="SAM" id="MobiDB-lite"/>
    </source>
</evidence>
<feature type="compositionally biased region" description="Basic residues" evidence="13">
    <location>
        <begin position="1405"/>
        <end position="1414"/>
    </location>
</feature>
<keyword evidence="8" id="KW-0805">Transcription regulation</keyword>
<dbReference type="InterPro" id="IPR057986">
    <property type="entry name" value="TPR_Rlf/292/654"/>
</dbReference>
<gene>
    <name evidence="15" type="ORF">PECUL_23A046692</name>
</gene>
<feature type="domain" description="C2H2-type" evidence="14">
    <location>
        <begin position="2139"/>
        <end position="2169"/>
    </location>
</feature>
<feature type="region of interest" description="Disordered" evidence="13">
    <location>
        <begin position="1145"/>
        <end position="1224"/>
    </location>
</feature>
<evidence type="ECO:0000256" key="5">
    <source>
        <dbReference type="ARBA" id="ARBA00022737"/>
    </source>
</evidence>
<dbReference type="InterPro" id="IPR036236">
    <property type="entry name" value="Znf_C2H2_sf"/>
</dbReference>
<feature type="compositionally biased region" description="Polar residues" evidence="13">
    <location>
        <begin position="2518"/>
        <end position="2546"/>
    </location>
</feature>
<dbReference type="SMART" id="SM00355">
    <property type="entry name" value="ZnF_C2H2"/>
    <property type="match status" value="16"/>
</dbReference>
<evidence type="ECO:0000313" key="16">
    <source>
        <dbReference type="Proteomes" id="UP001295444"/>
    </source>
</evidence>
<feature type="compositionally biased region" description="Basic and acidic residues" evidence="13">
    <location>
        <begin position="2335"/>
        <end position="2346"/>
    </location>
</feature>
<dbReference type="PANTHER" id="PTHR15507:SF14">
    <property type="entry name" value="ZINC FINGER PROTEIN 292"/>
    <property type="match status" value="1"/>
</dbReference>
<evidence type="ECO:0000256" key="2">
    <source>
        <dbReference type="ARBA" id="ARBA00006991"/>
    </source>
</evidence>
<dbReference type="GO" id="GO:0008270">
    <property type="term" value="F:zinc ion binding"/>
    <property type="evidence" value="ECO:0007669"/>
    <property type="project" value="UniProtKB-KW"/>
</dbReference>
<dbReference type="FunFam" id="3.30.160.60:FF:001500">
    <property type="entry name" value="Zinc finger protein 292"/>
    <property type="match status" value="1"/>
</dbReference>
<evidence type="ECO:0000259" key="14">
    <source>
        <dbReference type="PROSITE" id="PS50157"/>
    </source>
</evidence>
<feature type="domain" description="C2H2-type" evidence="14">
    <location>
        <begin position="1107"/>
        <end position="1137"/>
    </location>
</feature>
<comment type="subcellular location">
    <subcellularLocation>
        <location evidence="1">Nucleus</location>
    </subcellularLocation>
</comment>
<keyword evidence="4" id="KW-0479">Metal-binding</keyword>
<feature type="compositionally biased region" description="Polar residues" evidence="13">
    <location>
        <begin position="1629"/>
        <end position="1649"/>
    </location>
</feature>
<dbReference type="PANTHER" id="PTHR15507">
    <property type="entry name" value="ZINC FINGER PROTEIN RLF"/>
    <property type="match status" value="1"/>
</dbReference>
<keyword evidence="5" id="KW-0677">Repeat</keyword>
<evidence type="ECO:0000313" key="15">
    <source>
        <dbReference type="EMBL" id="CAH2249416.1"/>
    </source>
</evidence>
<feature type="region of interest" description="Disordered" evidence="13">
    <location>
        <begin position="2307"/>
        <end position="2370"/>
    </location>
</feature>